<dbReference type="eggNOG" id="COG0206">
    <property type="taxonomic scope" value="Bacteria"/>
</dbReference>
<dbReference type="GO" id="GO:0032153">
    <property type="term" value="C:cell division site"/>
    <property type="evidence" value="ECO:0007669"/>
    <property type="project" value="UniProtKB-UniRule"/>
</dbReference>
<keyword evidence="5" id="KW-0963">Cytoplasm</keyword>
<evidence type="ECO:0000313" key="11">
    <source>
        <dbReference type="EMBL" id="EEQ48239.1"/>
    </source>
</evidence>
<dbReference type="Pfam" id="PF12327">
    <property type="entry name" value="FtsZ_C"/>
    <property type="match status" value="1"/>
</dbReference>
<dbReference type="HAMAP" id="MF_00909">
    <property type="entry name" value="FtsZ"/>
    <property type="match status" value="1"/>
</dbReference>
<feature type="binding site" evidence="5">
    <location>
        <position position="145"/>
    </location>
    <ligand>
        <name>GTP</name>
        <dbReference type="ChEBI" id="CHEBI:37565"/>
    </ligand>
</feature>
<proteinExistence type="inferred from homology"/>
<keyword evidence="5 7" id="KW-0131">Cell cycle</keyword>
<dbReference type="NCBIfam" id="TIGR00065">
    <property type="entry name" value="ftsZ"/>
    <property type="match status" value="1"/>
</dbReference>
<dbReference type="GO" id="GO:0051258">
    <property type="term" value="P:protein polymerization"/>
    <property type="evidence" value="ECO:0007669"/>
    <property type="project" value="UniProtKB-UniRule"/>
</dbReference>
<accession>C4V3X5</accession>
<evidence type="ECO:0000256" key="3">
    <source>
        <dbReference type="ARBA" id="ARBA00023134"/>
    </source>
</evidence>
<comment type="function">
    <text evidence="5 7">Essential cell division protein that forms a contractile ring structure (Z ring) at the future cell division site. The regulation of the ring assembly controls the timing and the location of cell division. One of the functions of the FtsZ ring is to recruit other cell division proteins to the septum to produce a new cell wall between the dividing cells. Binds GTP and shows GTPase activity.</text>
</comment>
<dbReference type="InterPro" id="IPR045061">
    <property type="entry name" value="FtsZ/CetZ"/>
</dbReference>
<comment type="similarity">
    <text evidence="1 5 7">Belongs to the FtsZ family.</text>
</comment>
<evidence type="ECO:0000259" key="9">
    <source>
        <dbReference type="SMART" id="SM00864"/>
    </source>
</evidence>
<dbReference type="OrthoDB" id="9813375at2"/>
<dbReference type="Pfam" id="PF00091">
    <property type="entry name" value="Tubulin"/>
    <property type="match status" value="1"/>
</dbReference>
<evidence type="ECO:0000256" key="2">
    <source>
        <dbReference type="ARBA" id="ARBA00022741"/>
    </source>
</evidence>
<feature type="binding site" evidence="5">
    <location>
        <begin position="26"/>
        <end position="30"/>
    </location>
    <ligand>
        <name>GTP</name>
        <dbReference type="ChEBI" id="CHEBI:37565"/>
    </ligand>
</feature>
<dbReference type="Gene3D" id="3.30.1330.20">
    <property type="entry name" value="Tubulin/FtsZ, C-terminal domain"/>
    <property type="match status" value="1"/>
</dbReference>
<feature type="domain" description="Tubulin/FtsZ 2-layer sandwich" evidence="10">
    <location>
        <begin position="209"/>
        <end position="331"/>
    </location>
</feature>
<protein>
    <recommendedName>
        <fullName evidence="5 6">Cell division protein FtsZ</fullName>
    </recommendedName>
</protein>
<evidence type="ECO:0000256" key="4">
    <source>
        <dbReference type="ARBA" id="ARBA00023210"/>
    </source>
</evidence>
<evidence type="ECO:0000259" key="10">
    <source>
        <dbReference type="SMART" id="SM00865"/>
    </source>
</evidence>
<gene>
    <name evidence="5 11" type="primary">ftsZ</name>
    <name evidence="11" type="ORF">HMPREF0908_1219</name>
</gene>
<dbReference type="InterPro" id="IPR018316">
    <property type="entry name" value="Tubulin/FtsZ_2-layer-sand-dom"/>
</dbReference>
<dbReference type="SUPFAM" id="SSF55307">
    <property type="entry name" value="Tubulin C-terminal domain-like"/>
    <property type="match status" value="1"/>
</dbReference>
<dbReference type="CDD" id="cd02201">
    <property type="entry name" value="FtsZ_type1"/>
    <property type="match status" value="1"/>
</dbReference>
<evidence type="ECO:0000256" key="6">
    <source>
        <dbReference type="NCBIfam" id="TIGR00065"/>
    </source>
</evidence>
<dbReference type="GO" id="GO:0005525">
    <property type="term" value="F:GTP binding"/>
    <property type="evidence" value="ECO:0007669"/>
    <property type="project" value="UniProtKB-UniRule"/>
</dbReference>
<keyword evidence="3 5" id="KW-0342">GTP-binding</keyword>
<reference evidence="11 12" key="1">
    <citation type="submission" date="2009-04" db="EMBL/GenBank/DDBJ databases">
        <authorList>
            <person name="Qin X."/>
            <person name="Bachman B."/>
            <person name="Battles P."/>
            <person name="Bell A."/>
            <person name="Bess C."/>
            <person name="Bickham C."/>
            <person name="Chaboub L."/>
            <person name="Chen D."/>
            <person name="Coyle M."/>
            <person name="Deiros D.R."/>
            <person name="Dinh H."/>
            <person name="Forbes L."/>
            <person name="Fowler G."/>
            <person name="Francisco L."/>
            <person name="Fu Q."/>
            <person name="Gubbala S."/>
            <person name="Hale W."/>
            <person name="Han Y."/>
            <person name="Hemphill L."/>
            <person name="Highlander S.K."/>
            <person name="Hirani K."/>
            <person name="Hogues M."/>
            <person name="Jackson L."/>
            <person name="Jakkamsetti A."/>
            <person name="Javaid M."/>
            <person name="Jiang H."/>
            <person name="Korchina V."/>
            <person name="Kovar C."/>
            <person name="Lara F."/>
            <person name="Lee S."/>
            <person name="Mata R."/>
            <person name="Mathew T."/>
            <person name="Moen C."/>
            <person name="Morales K."/>
            <person name="Munidasa M."/>
            <person name="Nazareth L."/>
            <person name="Ngo R."/>
            <person name="Nguyen L."/>
            <person name="Okwuonu G."/>
            <person name="Ongeri F."/>
            <person name="Patil S."/>
            <person name="Petrosino J."/>
            <person name="Pham C."/>
            <person name="Pham P."/>
            <person name="Pu L.-L."/>
            <person name="Puazo M."/>
            <person name="Raj R."/>
            <person name="Reid J."/>
            <person name="Rouhana J."/>
            <person name="Saada N."/>
            <person name="Shang Y."/>
            <person name="Simmons D."/>
            <person name="Thornton R."/>
            <person name="Warren J."/>
            <person name="Weissenberger G."/>
            <person name="Zhang J."/>
            <person name="Zhang L."/>
            <person name="Zhou C."/>
            <person name="Zhu D."/>
            <person name="Muzny D."/>
            <person name="Worley K."/>
            <person name="Gibbs R."/>
        </authorList>
    </citation>
    <scope>NUCLEOTIDE SEQUENCE [LARGE SCALE GENOMIC DNA]</scope>
    <source>
        <strain evidence="11 12">ATCC 43531</strain>
    </source>
</reference>
<keyword evidence="5 7" id="KW-0132">Cell division</keyword>
<dbReference type="SUPFAM" id="SSF52490">
    <property type="entry name" value="Tubulin nucleotide-binding domain-like"/>
    <property type="match status" value="1"/>
</dbReference>
<dbReference type="GO" id="GO:0000917">
    <property type="term" value="P:division septum assembly"/>
    <property type="evidence" value="ECO:0007669"/>
    <property type="project" value="UniProtKB-KW"/>
</dbReference>
<dbReference type="InterPro" id="IPR003008">
    <property type="entry name" value="Tubulin_FtsZ_GTPase"/>
</dbReference>
<dbReference type="AlphaFoldDB" id="C4V3X5"/>
<dbReference type="PRINTS" id="PR00423">
    <property type="entry name" value="CELLDVISFTSZ"/>
</dbReference>
<feature type="binding site" evidence="5">
    <location>
        <position position="189"/>
    </location>
    <ligand>
        <name>GTP</name>
        <dbReference type="ChEBI" id="CHEBI:37565"/>
    </ligand>
</feature>
<feature type="binding site" evidence="5">
    <location>
        <position position="141"/>
    </location>
    <ligand>
        <name>GTP</name>
        <dbReference type="ChEBI" id="CHEBI:37565"/>
    </ligand>
</feature>
<dbReference type="Gene3D" id="3.40.50.1440">
    <property type="entry name" value="Tubulin/FtsZ, GTPase domain"/>
    <property type="match status" value="1"/>
</dbReference>
<comment type="subunit">
    <text evidence="5">Homodimer. Polymerizes to form a dynamic ring structure in a strictly GTP-dependent manner. Interacts directly with several other division proteins.</text>
</comment>
<keyword evidence="2 5" id="KW-0547">Nucleotide-binding</keyword>
<dbReference type="SMART" id="SM00864">
    <property type="entry name" value="Tubulin"/>
    <property type="match status" value="1"/>
</dbReference>
<dbReference type="GO" id="GO:0043093">
    <property type="term" value="P:FtsZ-dependent cytokinesis"/>
    <property type="evidence" value="ECO:0007669"/>
    <property type="project" value="UniProtKB-UniRule"/>
</dbReference>
<evidence type="ECO:0000313" key="12">
    <source>
        <dbReference type="Proteomes" id="UP000005309"/>
    </source>
</evidence>
<dbReference type="InterPro" id="IPR008280">
    <property type="entry name" value="Tub_FtsZ_C"/>
</dbReference>
<dbReference type="GO" id="GO:0005737">
    <property type="term" value="C:cytoplasm"/>
    <property type="evidence" value="ECO:0007669"/>
    <property type="project" value="UniProtKB-SubCell"/>
</dbReference>
<keyword evidence="12" id="KW-1185">Reference proteome</keyword>
<dbReference type="PANTHER" id="PTHR30314:SF3">
    <property type="entry name" value="MITOCHONDRIAL DIVISION PROTEIN FSZA"/>
    <property type="match status" value="1"/>
</dbReference>
<dbReference type="GO" id="GO:0003924">
    <property type="term" value="F:GTPase activity"/>
    <property type="evidence" value="ECO:0007669"/>
    <property type="project" value="UniProtKB-UniRule"/>
</dbReference>
<dbReference type="PROSITE" id="PS01135">
    <property type="entry name" value="FTSZ_2"/>
    <property type="match status" value="1"/>
</dbReference>
<organism evidence="11 12">
    <name type="scientific">Selenomonas flueggei ATCC 43531</name>
    <dbReference type="NCBI Taxonomy" id="638302"/>
    <lineage>
        <taxon>Bacteria</taxon>
        <taxon>Bacillati</taxon>
        <taxon>Bacillota</taxon>
        <taxon>Negativicutes</taxon>
        <taxon>Selenomonadales</taxon>
        <taxon>Selenomonadaceae</taxon>
        <taxon>Selenomonas</taxon>
    </lineage>
</organism>
<dbReference type="InterPro" id="IPR024757">
    <property type="entry name" value="FtsZ_C"/>
</dbReference>
<feature type="region of interest" description="Disordered" evidence="8">
    <location>
        <begin position="350"/>
        <end position="418"/>
    </location>
</feature>
<evidence type="ECO:0000256" key="5">
    <source>
        <dbReference type="HAMAP-Rule" id="MF_00909"/>
    </source>
</evidence>
<feature type="domain" description="Tubulin/FtsZ GTPase" evidence="9">
    <location>
        <begin position="18"/>
        <end position="207"/>
    </location>
</feature>
<dbReference type="EMBL" id="ACLA01000020">
    <property type="protein sequence ID" value="EEQ48239.1"/>
    <property type="molecule type" value="Genomic_DNA"/>
</dbReference>
<dbReference type="InterPro" id="IPR000158">
    <property type="entry name" value="Cell_div_FtsZ"/>
</dbReference>
<dbReference type="SMART" id="SM00865">
    <property type="entry name" value="Tubulin_C"/>
    <property type="match status" value="1"/>
</dbReference>
<dbReference type="PANTHER" id="PTHR30314">
    <property type="entry name" value="CELL DIVISION PROTEIN FTSZ-RELATED"/>
    <property type="match status" value="1"/>
</dbReference>
<dbReference type="STRING" id="638302.HMPREF0908_1219"/>
<feature type="compositionally biased region" description="Polar residues" evidence="8">
    <location>
        <begin position="385"/>
        <end position="404"/>
    </location>
</feature>
<keyword evidence="4 5" id="KW-0717">Septation</keyword>
<evidence type="ECO:0000256" key="8">
    <source>
        <dbReference type="SAM" id="MobiDB-lite"/>
    </source>
</evidence>
<dbReference type="InterPro" id="IPR020805">
    <property type="entry name" value="Cell_div_FtsZ_CS"/>
</dbReference>
<comment type="caution">
    <text evidence="11">The sequence shown here is derived from an EMBL/GenBank/DDBJ whole genome shotgun (WGS) entry which is preliminary data.</text>
</comment>
<feature type="compositionally biased region" description="Low complexity" evidence="8">
    <location>
        <begin position="369"/>
        <end position="378"/>
    </location>
</feature>
<dbReference type="FunFam" id="3.40.50.1440:FF:000001">
    <property type="entry name" value="Cell division protein FtsZ"/>
    <property type="match status" value="1"/>
</dbReference>
<name>C4V3X5_9FIRM</name>
<dbReference type="InterPro" id="IPR036525">
    <property type="entry name" value="Tubulin/FtsZ_GTPase_sf"/>
</dbReference>
<dbReference type="RefSeq" id="WP_006689953.1">
    <property type="nucleotide sequence ID" value="NZ_GG694006.1"/>
</dbReference>
<dbReference type="InterPro" id="IPR037103">
    <property type="entry name" value="Tubulin/FtsZ-like_C"/>
</dbReference>
<comment type="subcellular location">
    <subcellularLocation>
        <location evidence="5">Cytoplasm</location>
    </subcellularLocation>
    <text evidence="5">Assembles at midcell at the inner surface of the cytoplasmic membrane.</text>
</comment>
<feature type="binding site" evidence="5">
    <location>
        <begin position="110"/>
        <end position="112"/>
    </location>
    <ligand>
        <name>GTP</name>
        <dbReference type="ChEBI" id="CHEBI:37565"/>
    </ligand>
</feature>
<evidence type="ECO:0000256" key="1">
    <source>
        <dbReference type="ARBA" id="ARBA00009690"/>
    </source>
</evidence>
<sequence length="418" mass="43378">MEAEAVFEMDDNFEDVAKIIVVGVGGGGGNAVNNMIDSGLQGVEFIAINTDAQALLQSKAAVRIQIGKNGLGAGAKPEIGEAAANESREKIVAALRNANMVFITAGMGGGTGTGAAPVVAECAREVGALTVAVVTRPFSYEGMTRARNADSGIENLQQHVDTIITIPNDRLMKIIDKSTPVTEAFSKVDNVLWQGVKGITDLITNQGVVNLDFADVQTIMSNGGAAIMGIGEARGEGASIAAAKVAIESPLLETSIEGATSVILNFTGSKDLSMYEVTEASEWLNGMITNAVNGHQVNIIWGIGTDESLGDTVRVTVVATGFDGGNSGGGSVNAAVQEESSAAITEDWIRMPPGFGGATSAAKEPERPAQPQARPASAIVPPTGRSPQQRQSRMNIVEPNSSADGSDIIDIPSWMRKR</sequence>
<evidence type="ECO:0000256" key="7">
    <source>
        <dbReference type="RuleBase" id="RU000631"/>
    </source>
</evidence>
<dbReference type="Proteomes" id="UP000005309">
    <property type="component" value="Unassembled WGS sequence"/>
</dbReference>
<dbReference type="HOGENOM" id="CLU_024865_0_1_9"/>